<sequence length="128" mass="14188">MVNPCLPDLQNRTLHTCVHGRCVNPIVIKQQSGREVTTHECDCFEGFEGPQCSHVIEKHHALALGYILGPVAAILLVLCLLGCMLFLFVARNKRANQGTYSPSTQEMTGAARNQMPVIHKVPLQERLI</sequence>
<evidence type="ECO:0000313" key="4">
    <source>
        <dbReference type="Proteomes" id="UP000887540"/>
    </source>
</evidence>
<protein>
    <submittedName>
        <fullName evidence="5">EGF-like domain-containing protein</fullName>
    </submittedName>
</protein>
<feature type="transmembrane region" description="Helical" evidence="1">
    <location>
        <begin position="67"/>
        <end position="90"/>
    </location>
</feature>
<evidence type="ECO:0000256" key="1">
    <source>
        <dbReference type="SAM" id="Phobius"/>
    </source>
</evidence>
<evidence type="ECO:0000259" key="3">
    <source>
        <dbReference type="PROSITE" id="PS01186"/>
    </source>
</evidence>
<keyword evidence="4" id="KW-1185">Reference proteome</keyword>
<keyword evidence="1" id="KW-1133">Transmembrane helix</keyword>
<dbReference type="AlphaFoldDB" id="A0A914C8E0"/>
<dbReference type="Proteomes" id="UP000887540">
    <property type="component" value="Unplaced"/>
</dbReference>
<dbReference type="WBParaSite" id="ACRNAN_Path_572.g2152.t1">
    <property type="protein sequence ID" value="ACRNAN_Path_572.g2152.t1"/>
    <property type="gene ID" value="ACRNAN_Path_572.g2152"/>
</dbReference>
<accession>A0A914C8E0</accession>
<name>A0A914C8E0_9BILA</name>
<dbReference type="Gene3D" id="2.10.25.10">
    <property type="entry name" value="Laminin"/>
    <property type="match status" value="1"/>
</dbReference>
<keyword evidence="1" id="KW-0812">Transmembrane</keyword>
<dbReference type="PROSITE" id="PS01186">
    <property type="entry name" value="EGF_2"/>
    <property type="match status" value="1"/>
</dbReference>
<dbReference type="InterPro" id="IPR000742">
    <property type="entry name" value="EGF"/>
</dbReference>
<feature type="domain" description="EGF-like" evidence="2 3">
    <location>
        <begin position="41"/>
        <end position="52"/>
    </location>
</feature>
<reference evidence="5" key="1">
    <citation type="submission" date="2022-11" db="UniProtKB">
        <authorList>
            <consortium name="WormBaseParasite"/>
        </authorList>
    </citation>
    <scope>IDENTIFICATION</scope>
</reference>
<keyword evidence="1" id="KW-0472">Membrane</keyword>
<dbReference type="PROSITE" id="PS00022">
    <property type="entry name" value="EGF_1"/>
    <property type="match status" value="1"/>
</dbReference>
<proteinExistence type="predicted"/>
<evidence type="ECO:0000259" key="2">
    <source>
        <dbReference type="PROSITE" id="PS00022"/>
    </source>
</evidence>
<organism evidence="4 5">
    <name type="scientific">Acrobeloides nanus</name>
    <dbReference type="NCBI Taxonomy" id="290746"/>
    <lineage>
        <taxon>Eukaryota</taxon>
        <taxon>Metazoa</taxon>
        <taxon>Ecdysozoa</taxon>
        <taxon>Nematoda</taxon>
        <taxon>Chromadorea</taxon>
        <taxon>Rhabditida</taxon>
        <taxon>Tylenchina</taxon>
        <taxon>Cephalobomorpha</taxon>
        <taxon>Cephaloboidea</taxon>
        <taxon>Cephalobidae</taxon>
        <taxon>Acrobeloides</taxon>
    </lineage>
</organism>
<evidence type="ECO:0000313" key="5">
    <source>
        <dbReference type="WBParaSite" id="ACRNAN_Path_572.g2152.t1"/>
    </source>
</evidence>